<evidence type="ECO:0000313" key="2">
    <source>
        <dbReference type="EMBL" id="PQA93414.1"/>
    </source>
</evidence>
<keyword evidence="1" id="KW-0732">Signal</keyword>
<dbReference type="EMBL" id="MUGO01000013">
    <property type="protein sequence ID" value="PQA93414.1"/>
    <property type="molecule type" value="Genomic_DNA"/>
</dbReference>
<evidence type="ECO:0000256" key="1">
    <source>
        <dbReference type="SAM" id="SignalP"/>
    </source>
</evidence>
<dbReference type="Pfam" id="PF14092">
    <property type="entry name" value="DUF4270"/>
    <property type="match status" value="1"/>
</dbReference>
<evidence type="ECO:0008006" key="6">
    <source>
        <dbReference type="Google" id="ProtNLM"/>
    </source>
</evidence>
<evidence type="ECO:0000313" key="4">
    <source>
        <dbReference type="Proteomes" id="UP000186246"/>
    </source>
</evidence>
<accession>A0A1N7MPX3</accession>
<dbReference type="Proteomes" id="UP000238314">
    <property type="component" value="Unassembled WGS sequence"/>
</dbReference>
<gene>
    <name evidence="2" type="ORF">B0A70_09665</name>
    <name evidence="3" type="ORF">SAMN05421796_105116</name>
</gene>
<keyword evidence="5" id="KW-1185">Reference proteome</keyword>
<reference evidence="3" key="3">
    <citation type="submission" date="2017-01" db="EMBL/GenBank/DDBJ databases">
        <authorList>
            <person name="Mah S.A."/>
            <person name="Swanson W.J."/>
            <person name="Moy G.W."/>
            <person name="Vacquier V.D."/>
        </authorList>
    </citation>
    <scope>NUCLEOTIDE SEQUENCE [LARGE SCALE GENOMIC DNA]</scope>
    <source>
        <strain evidence="3">DSM 21068</strain>
    </source>
</reference>
<dbReference type="OrthoDB" id="1466062at2"/>
<evidence type="ECO:0000313" key="5">
    <source>
        <dbReference type="Proteomes" id="UP000238314"/>
    </source>
</evidence>
<dbReference type="Proteomes" id="UP000186246">
    <property type="component" value="Unassembled WGS sequence"/>
</dbReference>
<dbReference type="AlphaFoldDB" id="A0A1N7MPX3"/>
<reference evidence="4" key="2">
    <citation type="submission" date="2017-01" db="EMBL/GenBank/DDBJ databases">
        <authorList>
            <person name="Varghese N."/>
            <person name="Submissions S."/>
        </authorList>
    </citation>
    <scope>NUCLEOTIDE SEQUENCE [LARGE SCALE GENOMIC DNA]</scope>
    <source>
        <strain evidence="4">DSM 21068</strain>
    </source>
</reference>
<protein>
    <recommendedName>
        <fullName evidence="6">DUF4270 domain-containing protein</fullName>
    </recommendedName>
</protein>
<sequence length="523" mass="57987">MINNFKKAIAVFSLMIFGSALLYNCEPEIDSLGEQLFLNDGTTGNEVSYDLIAYNIKNNDMIRADYGTLGSAVIGAFSEPQFGEQKATYFTQLRMSAYDPDFGTNAVVDSVVLVLKPNYVTNSDSLVTTTNESYVFPKGNVDAKLELKTIPVTKYGKTKTAGTATPLTLKVNEVTEFMGSFTDSVFSNKDYTAGVELGSKVFNGLAKSVTITKDSDNSTLFTSTNDIRIPLDKTFFQNKIIAKKGQPELKDMSSFIRHFRGLKISVQENNGYLFSLIPNDAGMQVIMYYKYDLTENGTTTRPQTTFNFSLGSANAHSSLFTYNRAAPFLQYVQNNQTTGDEKLFAQGMGGPSIGVKFKDTDIAALRSLYLNKKAAIITAKIRLYTDKSTWDNSLLKPTELTIVQRYKNAKGDEVSSFTSDITSLSGAPNFAYLKAFNLDKNPAYYDFTITKSVKDIVEKQTGLEYKDTYFKIDLAQFLRSTDGVSLAGYNLTTRPFAKERIVFVGSDPSNANRIQLKLIYGSK</sequence>
<organism evidence="3 4">
    <name type="scientific">Chryseobacterium piscicola</name>
    <dbReference type="NCBI Taxonomy" id="551459"/>
    <lineage>
        <taxon>Bacteria</taxon>
        <taxon>Pseudomonadati</taxon>
        <taxon>Bacteroidota</taxon>
        <taxon>Flavobacteriia</taxon>
        <taxon>Flavobacteriales</taxon>
        <taxon>Weeksellaceae</taxon>
        <taxon>Chryseobacterium group</taxon>
        <taxon>Chryseobacterium</taxon>
    </lineage>
</organism>
<dbReference type="RefSeq" id="WP_076451777.1">
    <property type="nucleotide sequence ID" value="NZ_FTOJ01000005.1"/>
</dbReference>
<dbReference type="STRING" id="551459.SAMN05421796_105116"/>
<dbReference type="InterPro" id="IPR025366">
    <property type="entry name" value="DUF4270"/>
</dbReference>
<evidence type="ECO:0000313" key="3">
    <source>
        <dbReference type="EMBL" id="SIS88102.1"/>
    </source>
</evidence>
<feature type="signal peptide" evidence="1">
    <location>
        <begin position="1"/>
        <end position="22"/>
    </location>
</feature>
<feature type="chain" id="PRO_5044563852" description="DUF4270 domain-containing protein" evidence="1">
    <location>
        <begin position="23"/>
        <end position="523"/>
    </location>
</feature>
<proteinExistence type="predicted"/>
<reference evidence="2 5" key="1">
    <citation type="submission" date="2016-11" db="EMBL/GenBank/DDBJ databases">
        <title>Whole genomes of Flavobacteriaceae.</title>
        <authorList>
            <person name="Stine C."/>
            <person name="Li C."/>
            <person name="Tadesse D."/>
        </authorList>
    </citation>
    <scope>NUCLEOTIDE SEQUENCE [LARGE SCALE GENOMIC DNA]</scope>
    <source>
        <strain evidence="2 5">DSM 21068</strain>
    </source>
</reference>
<name>A0A1N7MPX3_9FLAO</name>
<dbReference type="EMBL" id="FTOJ01000005">
    <property type="protein sequence ID" value="SIS88102.1"/>
    <property type="molecule type" value="Genomic_DNA"/>
</dbReference>